<evidence type="ECO:0000313" key="3">
    <source>
        <dbReference type="Proteomes" id="UP000244073"/>
    </source>
</evidence>
<dbReference type="AlphaFoldDB" id="A0A2T5LZX0"/>
<dbReference type="VEuPathDB" id="FungiDB:P175DRAFT_0531355"/>
<sequence>MPDGASIHLVEDTLEYQYTTVKRSIHIFYLDPRKPLNSKVRLQLTITRTMHNAIAYTPEECGPAALPVRAVLSERRNYVRLELSFQPGLNAPITKRRISEFDGNRAEALEIGHLKPSTTLKAGVWIKRPQQPGSLNFSKMQSCRWAIPRFIPGEGDHVRSEIGHWHLWPAAEGALFTPSRRPLACVRAGSLALATSMLSRDPQQPNMATIVPTHGRPRPLFQLVADEPPPSPSFTPSETEPMANGYSALPGELNAPQKSRNRSQTTVCLPPAPSPPKKRASSFYPPRGPDETADESNPDPFYLEQSLKSAASWGSCRQDFRHARTGEEIQRFFMLALVKSGAELPVASPGARGETARSQANSHRSTLSVVELEHQLSLQQLPSQPWAGEPTDYSQGSFSSVHTEATPDLTPSSSFSSNSSAPIYPETVIKATEQLSLLSKQANETPFNPGYPSCATPLNRSQITLATLPSTPPICETRPQPTFPNDSSETLIMPPARSQDAVSLRGKPLPSLPSNPRSGNGHPPRKPPPSRLVIEPSMISSPSLIDPVTLEPHRSHFDQALFIPANECPSPVPSPGPPSPAFECQPTAPSSRERPSTSASEMYCEQSVWESDSENEDADPRSLSRKPIDTLKKVRSRVQLRVAKSTPKLQNHHNHPGLEKFPTMPEAPRQALCCATASPKQTVLQARPGRDILRSNAQHTLRLVAPSTTSLVHPRSRRNSSKTRTYDIDRSTAAAMQAKSRRRQRSDCPEISLSAEREKMCTFCREERSDKAIHHSLTLSRPPLYKRVWESLRVLGCHGDITPPRPRKAM</sequence>
<feature type="region of interest" description="Disordered" evidence="1">
    <location>
        <begin position="345"/>
        <end position="367"/>
    </location>
</feature>
<feature type="compositionally biased region" description="Polar residues" evidence="1">
    <location>
        <begin position="256"/>
        <end position="267"/>
    </location>
</feature>
<dbReference type="GeneID" id="63816748"/>
<feature type="region of interest" description="Disordered" evidence="1">
    <location>
        <begin position="469"/>
        <end position="535"/>
    </location>
</feature>
<organism evidence="2 3">
    <name type="scientific">Aspergillus ochraceoroseus IBT 24754</name>
    <dbReference type="NCBI Taxonomy" id="1392256"/>
    <lineage>
        <taxon>Eukaryota</taxon>
        <taxon>Fungi</taxon>
        <taxon>Dikarya</taxon>
        <taxon>Ascomycota</taxon>
        <taxon>Pezizomycotina</taxon>
        <taxon>Eurotiomycetes</taxon>
        <taxon>Eurotiomycetidae</taxon>
        <taxon>Eurotiales</taxon>
        <taxon>Aspergillaceae</taxon>
        <taxon>Aspergillus</taxon>
        <taxon>Aspergillus subgen. Nidulantes</taxon>
    </lineage>
</organism>
<dbReference type="OrthoDB" id="4225515at2759"/>
<reference evidence="2 3" key="1">
    <citation type="journal article" date="2018" name="Proc. Natl. Acad. Sci. U.S.A.">
        <title>Linking secondary metabolites to gene clusters through genome sequencing of six diverse Aspergillus species.</title>
        <authorList>
            <person name="Kaerboelling I."/>
            <person name="Vesth T.C."/>
            <person name="Frisvad J.C."/>
            <person name="Nybo J.L."/>
            <person name="Theobald S."/>
            <person name="Kuo A."/>
            <person name="Bowyer P."/>
            <person name="Matsuda Y."/>
            <person name="Mondo S."/>
            <person name="Lyhne E.K."/>
            <person name="Kogle M.E."/>
            <person name="Clum A."/>
            <person name="Lipzen A."/>
            <person name="Salamov A."/>
            <person name="Ngan C.Y."/>
            <person name="Daum C."/>
            <person name="Chiniquy J."/>
            <person name="Barry K."/>
            <person name="LaButti K."/>
            <person name="Haridas S."/>
            <person name="Simmons B.A."/>
            <person name="Magnuson J.K."/>
            <person name="Mortensen U.H."/>
            <person name="Larsen T.O."/>
            <person name="Grigoriev I.V."/>
            <person name="Baker S.E."/>
            <person name="Andersen M.R."/>
        </authorList>
    </citation>
    <scope>NUCLEOTIDE SEQUENCE [LARGE SCALE GENOMIC DNA]</scope>
    <source>
        <strain evidence="2 3">IBT 24754</strain>
    </source>
</reference>
<dbReference type="RefSeq" id="XP_040753214.1">
    <property type="nucleotide sequence ID" value="XM_040899866.1"/>
</dbReference>
<evidence type="ECO:0000313" key="2">
    <source>
        <dbReference type="EMBL" id="PTU21822.1"/>
    </source>
</evidence>
<protein>
    <submittedName>
        <fullName evidence="2">Uncharacterized protein</fullName>
    </submittedName>
</protein>
<dbReference type="EMBL" id="MSFN02000003">
    <property type="protein sequence ID" value="PTU21822.1"/>
    <property type="molecule type" value="Genomic_DNA"/>
</dbReference>
<feature type="region of interest" description="Disordered" evidence="1">
    <location>
        <begin position="383"/>
        <end position="420"/>
    </location>
</feature>
<gene>
    <name evidence="2" type="ORF">P175DRAFT_0531355</name>
</gene>
<feature type="region of interest" description="Disordered" evidence="1">
    <location>
        <begin position="705"/>
        <end position="724"/>
    </location>
</feature>
<dbReference type="Proteomes" id="UP000244073">
    <property type="component" value="Unassembled WGS sequence"/>
</dbReference>
<feature type="compositionally biased region" description="Polar residues" evidence="1">
    <location>
        <begin position="479"/>
        <end position="490"/>
    </location>
</feature>
<feature type="compositionally biased region" description="Polar residues" evidence="1">
    <location>
        <begin position="392"/>
        <end position="403"/>
    </location>
</feature>
<feature type="compositionally biased region" description="Polar residues" evidence="1">
    <location>
        <begin position="356"/>
        <end position="367"/>
    </location>
</feature>
<feature type="region of interest" description="Disordered" evidence="1">
    <location>
        <begin position="567"/>
        <end position="626"/>
    </location>
</feature>
<feature type="region of interest" description="Disordered" evidence="1">
    <location>
        <begin position="220"/>
        <end position="301"/>
    </location>
</feature>
<evidence type="ECO:0000256" key="1">
    <source>
        <dbReference type="SAM" id="MobiDB-lite"/>
    </source>
</evidence>
<name>A0A2T5LZX0_9EURO</name>
<accession>A0A2T5LZX0</accession>
<comment type="caution">
    <text evidence="2">The sequence shown here is derived from an EMBL/GenBank/DDBJ whole genome shotgun (WGS) entry which is preliminary data.</text>
</comment>
<feature type="compositionally biased region" description="Pro residues" evidence="1">
    <location>
        <begin position="570"/>
        <end position="580"/>
    </location>
</feature>
<proteinExistence type="predicted"/>